<proteinExistence type="predicted"/>
<accession>A0A6A5L0D1</accession>
<gene>
    <name evidence="1" type="ORF">BDW02DRAFT_563736</name>
</gene>
<evidence type="ECO:0000313" key="2">
    <source>
        <dbReference type="Proteomes" id="UP000800040"/>
    </source>
</evidence>
<keyword evidence="2" id="KW-1185">Reference proteome</keyword>
<organism evidence="1 2">
    <name type="scientific">Decorospora gaudefroyi</name>
    <dbReference type="NCBI Taxonomy" id="184978"/>
    <lineage>
        <taxon>Eukaryota</taxon>
        <taxon>Fungi</taxon>
        <taxon>Dikarya</taxon>
        <taxon>Ascomycota</taxon>
        <taxon>Pezizomycotina</taxon>
        <taxon>Dothideomycetes</taxon>
        <taxon>Pleosporomycetidae</taxon>
        <taxon>Pleosporales</taxon>
        <taxon>Pleosporineae</taxon>
        <taxon>Pleosporaceae</taxon>
        <taxon>Decorospora</taxon>
    </lineage>
</organism>
<reference evidence="1" key="1">
    <citation type="submission" date="2020-01" db="EMBL/GenBank/DDBJ databases">
        <authorList>
            <consortium name="DOE Joint Genome Institute"/>
            <person name="Haridas S."/>
            <person name="Albert R."/>
            <person name="Binder M."/>
            <person name="Bloem J."/>
            <person name="Labutti K."/>
            <person name="Salamov A."/>
            <person name="Andreopoulos B."/>
            <person name="Baker S.E."/>
            <person name="Barry K."/>
            <person name="Bills G."/>
            <person name="Bluhm B.H."/>
            <person name="Cannon C."/>
            <person name="Castanera R."/>
            <person name="Culley D.E."/>
            <person name="Daum C."/>
            <person name="Ezra D."/>
            <person name="Gonzalez J.B."/>
            <person name="Henrissat B."/>
            <person name="Kuo A."/>
            <person name="Liang C."/>
            <person name="Lipzen A."/>
            <person name="Lutzoni F."/>
            <person name="Magnuson J."/>
            <person name="Mondo S."/>
            <person name="Nolan M."/>
            <person name="Ohm R."/>
            <person name="Pangilinan J."/>
            <person name="Park H.-J."/>
            <person name="Ramirez L."/>
            <person name="Alfaro M."/>
            <person name="Sun H."/>
            <person name="Tritt A."/>
            <person name="Yoshinaga Y."/>
            <person name="Zwiers L.-H."/>
            <person name="Turgeon B.G."/>
            <person name="Goodwin S.B."/>
            <person name="Spatafora J.W."/>
            <person name="Crous P.W."/>
            <person name="Grigoriev I.V."/>
        </authorList>
    </citation>
    <scope>NUCLEOTIDE SEQUENCE</scope>
    <source>
        <strain evidence="1">P77</strain>
    </source>
</reference>
<dbReference type="OrthoDB" id="10374985at2759"/>
<evidence type="ECO:0000313" key="1">
    <source>
        <dbReference type="EMBL" id="KAF1839683.1"/>
    </source>
</evidence>
<dbReference type="EMBL" id="ML975244">
    <property type="protein sequence ID" value="KAF1839683.1"/>
    <property type="molecule type" value="Genomic_DNA"/>
</dbReference>
<dbReference type="AlphaFoldDB" id="A0A6A5L0D1"/>
<sequence length="82" mass="9508">MADSATEEYKIQVISGRYIRSSILVDYVESRKDEFGAQWKLKLARDNRISFTALRHLTKDELDKLQEESQSARTPNQGLFVD</sequence>
<dbReference type="Proteomes" id="UP000800040">
    <property type="component" value="Unassembled WGS sequence"/>
</dbReference>
<protein>
    <submittedName>
        <fullName evidence="1">Uncharacterized protein</fullName>
    </submittedName>
</protein>
<name>A0A6A5L0D1_9PLEO</name>